<feature type="transmembrane region" description="Helical" evidence="1">
    <location>
        <begin position="19"/>
        <end position="38"/>
    </location>
</feature>
<keyword evidence="1" id="KW-0472">Membrane</keyword>
<gene>
    <name evidence="2" type="ORF">NVS47_04290</name>
</gene>
<sequence length="45" mass="4821">MSLLGCFGGGNMCGGFDDIVDLIIVLIVLQFLCTCVLGQQNHRCC</sequence>
<keyword evidence="1" id="KW-0812">Transmembrane</keyword>
<evidence type="ECO:0000313" key="2">
    <source>
        <dbReference type="EMBL" id="MCR6544742.1"/>
    </source>
</evidence>
<evidence type="ECO:0000256" key="1">
    <source>
        <dbReference type="SAM" id="Phobius"/>
    </source>
</evidence>
<protein>
    <recommendedName>
        <fullName evidence="4">Chorion class high-cysteine HCB protein 13</fullName>
    </recommendedName>
</protein>
<reference evidence="2 3" key="1">
    <citation type="submission" date="2022-08" db="EMBL/GenBank/DDBJ databases">
        <title>Proteogenomics of the novel Dehalobacterium formicoaceticum strain EZ94 highlights a key role of methyltransferases during anaerobic dichloromethane degradation.</title>
        <authorList>
            <person name="Wasmund K."/>
        </authorList>
    </citation>
    <scope>NUCLEOTIDE SEQUENCE [LARGE SCALE GENOMIC DNA]</scope>
    <source>
        <strain evidence="2 3">EZ94</strain>
    </source>
</reference>
<proteinExistence type="predicted"/>
<dbReference type="Proteomes" id="UP001524944">
    <property type="component" value="Unassembled WGS sequence"/>
</dbReference>
<name>A0ABT1Y1J7_9FIRM</name>
<evidence type="ECO:0008006" key="4">
    <source>
        <dbReference type="Google" id="ProtNLM"/>
    </source>
</evidence>
<dbReference type="EMBL" id="JANPWE010000002">
    <property type="protein sequence ID" value="MCR6544742.1"/>
    <property type="molecule type" value="Genomic_DNA"/>
</dbReference>
<keyword evidence="3" id="KW-1185">Reference proteome</keyword>
<keyword evidence="1" id="KW-1133">Transmembrane helix</keyword>
<organism evidence="2 3">
    <name type="scientific">Dehalobacterium formicoaceticum</name>
    <dbReference type="NCBI Taxonomy" id="51515"/>
    <lineage>
        <taxon>Bacteria</taxon>
        <taxon>Bacillati</taxon>
        <taxon>Bacillota</taxon>
        <taxon>Clostridia</taxon>
        <taxon>Eubacteriales</taxon>
        <taxon>Peptococcaceae</taxon>
        <taxon>Dehalobacterium</taxon>
    </lineage>
</organism>
<comment type="caution">
    <text evidence="2">The sequence shown here is derived from an EMBL/GenBank/DDBJ whole genome shotgun (WGS) entry which is preliminary data.</text>
</comment>
<dbReference type="RefSeq" id="WP_157677523.1">
    <property type="nucleotide sequence ID" value="NZ_CP022121.1"/>
</dbReference>
<accession>A0ABT1Y1J7</accession>
<evidence type="ECO:0000313" key="3">
    <source>
        <dbReference type="Proteomes" id="UP001524944"/>
    </source>
</evidence>